<dbReference type="SUPFAM" id="SSF49354">
    <property type="entry name" value="PapD-like"/>
    <property type="match status" value="1"/>
</dbReference>
<dbReference type="InterPro" id="IPR013783">
    <property type="entry name" value="Ig-like_fold"/>
</dbReference>
<dbReference type="Gene3D" id="2.60.40.10">
    <property type="entry name" value="Immunoglobulins"/>
    <property type="match status" value="1"/>
</dbReference>
<keyword evidence="3" id="KW-1185">Reference proteome</keyword>
<feature type="signal peptide" evidence="1">
    <location>
        <begin position="1"/>
        <end position="25"/>
    </location>
</feature>
<proteinExistence type="predicted"/>
<sequence length="230" mass="24822">MRHLINFLRVTLGTGLLAFGSAAQADGQLMVMPARSIVEGKLNRTVQVSNLGDKPLYLKIDLMRIDNPGENPEHKTNLGEITLPEMMANPAKLTLGPGQKRDINLVALKAPARETLYRLYIVPVSSIKVVGSDSKDKITAPLTFGVGYGVVVHHLPPTAGQYHGWSHQCTTGGLQLTTSGNVHTLFSQLQTTPAGKLPKEQKVFPGTPQLFPITALKGLADGKPFDVRCP</sequence>
<reference evidence="2 3" key="1">
    <citation type="submission" date="2024-09" db="EMBL/GenBank/DDBJ databases">
        <authorList>
            <person name="Sun Q."/>
            <person name="Mori K."/>
        </authorList>
    </citation>
    <scope>NUCLEOTIDE SEQUENCE [LARGE SCALE GENOMIC DNA]</scope>
    <source>
        <strain evidence="2 3">CCM 8626</strain>
    </source>
</reference>
<dbReference type="RefSeq" id="WP_380674264.1">
    <property type="nucleotide sequence ID" value="NZ_CP173186.1"/>
</dbReference>
<dbReference type="Proteomes" id="UP001589792">
    <property type="component" value="Unassembled WGS sequence"/>
</dbReference>
<comment type="caution">
    <text evidence="2">The sequence shown here is derived from an EMBL/GenBank/DDBJ whole genome shotgun (WGS) entry which is preliminary data.</text>
</comment>
<feature type="chain" id="PRO_5046712200" evidence="1">
    <location>
        <begin position="26"/>
        <end position="230"/>
    </location>
</feature>
<dbReference type="EMBL" id="JBHLXG010000006">
    <property type="protein sequence ID" value="MFC0226563.1"/>
    <property type="molecule type" value="Genomic_DNA"/>
</dbReference>
<evidence type="ECO:0000313" key="2">
    <source>
        <dbReference type="EMBL" id="MFC0226563.1"/>
    </source>
</evidence>
<evidence type="ECO:0000256" key="1">
    <source>
        <dbReference type="SAM" id="SignalP"/>
    </source>
</evidence>
<accession>A0ABV6EC14</accession>
<keyword evidence="1" id="KW-0732">Signal</keyword>
<gene>
    <name evidence="2" type="ORF">ACFFJ3_08630</name>
</gene>
<name>A0ABV6EC14_9GAMM</name>
<protein>
    <submittedName>
        <fullName evidence="2">Molecular chaperone</fullName>
    </submittedName>
</protein>
<evidence type="ECO:0000313" key="3">
    <source>
        <dbReference type="Proteomes" id="UP001589792"/>
    </source>
</evidence>
<organism evidence="2 3">
    <name type="scientific">Serratia aquatilis</name>
    <dbReference type="NCBI Taxonomy" id="1737515"/>
    <lineage>
        <taxon>Bacteria</taxon>
        <taxon>Pseudomonadati</taxon>
        <taxon>Pseudomonadota</taxon>
        <taxon>Gammaproteobacteria</taxon>
        <taxon>Enterobacterales</taxon>
        <taxon>Yersiniaceae</taxon>
        <taxon>Serratia</taxon>
    </lineage>
</organism>
<dbReference type="InterPro" id="IPR008962">
    <property type="entry name" value="PapD-like_sf"/>
</dbReference>